<dbReference type="EMBL" id="SMDR01000005">
    <property type="protein sequence ID" value="TNJ32640.1"/>
    <property type="molecule type" value="Genomic_DNA"/>
</dbReference>
<reference evidence="1 2" key="1">
    <citation type="submission" date="2019-03" db="EMBL/GenBank/DDBJ databases">
        <title>Arenimonas daejeonensis sp. nov., isolated from compost.</title>
        <authorList>
            <person name="Jeon C.O."/>
        </authorList>
    </citation>
    <scope>NUCLEOTIDE SEQUENCE [LARGE SCALE GENOMIC DNA]</scope>
    <source>
        <strain evidence="1 2">R29</strain>
    </source>
</reference>
<accession>A0A5C4RNE1</accession>
<keyword evidence="2" id="KW-1185">Reference proteome</keyword>
<evidence type="ECO:0000313" key="2">
    <source>
        <dbReference type="Proteomes" id="UP000305760"/>
    </source>
</evidence>
<proteinExistence type="predicted"/>
<dbReference type="RefSeq" id="WP_139450150.1">
    <property type="nucleotide sequence ID" value="NZ_SMDR01000005.1"/>
</dbReference>
<dbReference type="Proteomes" id="UP000305760">
    <property type="component" value="Unassembled WGS sequence"/>
</dbReference>
<name>A0A5C4RNE1_9GAMM</name>
<sequence length="134" mass="15004">MKLWHKFLLAAVLTPALVLGGYAAYLAATYINETVVSGSAYGFSVGSSKQHVIEQASALREAHPNAVIYIDLGPRAGDRFTVAPTTDQIDRLRPHDQWSLQLDGPTEFFNTIRLTFQDGRLVEIHRHRKNFELP</sequence>
<dbReference type="OrthoDB" id="6400762at2"/>
<dbReference type="AlphaFoldDB" id="A0A5C4RNE1"/>
<gene>
    <name evidence="1" type="ORF">E1B00_14670</name>
</gene>
<organism evidence="1 2">
    <name type="scientific">Arenimonas terrae</name>
    <dbReference type="NCBI Taxonomy" id="2546226"/>
    <lineage>
        <taxon>Bacteria</taxon>
        <taxon>Pseudomonadati</taxon>
        <taxon>Pseudomonadota</taxon>
        <taxon>Gammaproteobacteria</taxon>
        <taxon>Lysobacterales</taxon>
        <taxon>Lysobacteraceae</taxon>
        <taxon>Arenimonas</taxon>
    </lineage>
</organism>
<comment type="caution">
    <text evidence="1">The sequence shown here is derived from an EMBL/GenBank/DDBJ whole genome shotgun (WGS) entry which is preliminary data.</text>
</comment>
<evidence type="ECO:0000313" key="1">
    <source>
        <dbReference type="EMBL" id="TNJ32640.1"/>
    </source>
</evidence>
<protein>
    <submittedName>
        <fullName evidence="1">Uncharacterized protein</fullName>
    </submittedName>
</protein>